<comment type="similarity">
    <text evidence="2">Belongs to the bacterial solute-binding protein 5 family.</text>
</comment>
<dbReference type="PROSITE" id="PS51257">
    <property type="entry name" value="PROKAR_LIPOPROTEIN"/>
    <property type="match status" value="1"/>
</dbReference>
<dbReference type="Gene3D" id="3.10.105.10">
    <property type="entry name" value="Dipeptide-binding Protein, Domain 3"/>
    <property type="match status" value="1"/>
</dbReference>
<evidence type="ECO:0000313" key="8">
    <source>
        <dbReference type="Proteomes" id="UP000589626"/>
    </source>
</evidence>
<dbReference type="InterPro" id="IPR000914">
    <property type="entry name" value="SBP_5_dom"/>
</dbReference>
<keyword evidence="8" id="KW-1185">Reference proteome</keyword>
<proteinExistence type="inferred from homology"/>
<dbReference type="Gene3D" id="3.40.190.10">
    <property type="entry name" value="Periplasmic binding protein-like II"/>
    <property type="match status" value="1"/>
</dbReference>
<feature type="domain" description="Solute-binding protein family 5" evidence="6">
    <location>
        <begin position="94"/>
        <end position="458"/>
    </location>
</feature>
<evidence type="ECO:0000256" key="2">
    <source>
        <dbReference type="ARBA" id="ARBA00005695"/>
    </source>
</evidence>
<dbReference type="CDD" id="cd08512">
    <property type="entry name" value="PBP2_NikA_DppA_OppA_like_7"/>
    <property type="match status" value="1"/>
</dbReference>
<dbReference type="InterPro" id="IPR030678">
    <property type="entry name" value="Peptide/Ni-bd"/>
</dbReference>
<name>A0A7W4VSQ0_9ACTN</name>
<evidence type="ECO:0000256" key="4">
    <source>
        <dbReference type="ARBA" id="ARBA00022729"/>
    </source>
</evidence>
<dbReference type="GO" id="GO:0030313">
    <property type="term" value="C:cell envelope"/>
    <property type="evidence" value="ECO:0007669"/>
    <property type="project" value="UniProtKB-SubCell"/>
</dbReference>
<dbReference type="GO" id="GO:0015833">
    <property type="term" value="P:peptide transport"/>
    <property type="evidence" value="ECO:0007669"/>
    <property type="project" value="TreeGrafter"/>
</dbReference>
<accession>A0A7W4VSQ0</accession>
<dbReference type="Gene3D" id="3.90.76.10">
    <property type="entry name" value="Dipeptide-binding Protein, Domain 1"/>
    <property type="match status" value="1"/>
</dbReference>
<comment type="caution">
    <text evidence="7">The sequence shown here is derived from an EMBL/GenBank/DDBJ whole genome shotgun (WGS) entry which is preliminary data.</text>
</comment>
<dbReference type="GO" id="GO:0042597">
    <property type="term" value="C:periplasmic space"/>
    <property type="evidence" value="ECO:0007669"/>
    <property type="project" value="UniProtKB-ARBA"/>
</dbReference>
<protein>
    <submittedName>
        <fullName evidence="7">Peptide/nickel transport system substrate-binding protein</fullName>
    </submittedName>
</protein>
<keyword evidence="4 5" id="KW-0732">Signal</keyword>
<comment type="subcellular location">
    <subcellularLocation>
        <location evidence="1">Cell envelope</location>
    </subcellularLocation>
</comment>
<organism evidence="7 8">
    <name type="scientific">Nocardioides soli</name>
    <dbReference type="NCBI Taxonomy" id="1036020"/>
    <lineage>
        <taxon>Bacteria</taxon>
        <taxon>Bacillati</taxon>
        <taxon>Actinomycetota</taxon>
        <taxon>Actinomycetes</taxon>
        <taxon>Propionibacteriales</taxon>
        <taxon>Nocardioidaceae</taxon>
        <taxon>Nocardioides</taxon>
    </lineage>
</organism>
<dbReference type="EMBL" id="JACHWR010000001">
    <property type="protein sequence ID" value="MBB3041107.1"/>
    <property type="molecule type" value="Genomic_DNA"/>
</dbReference>
<gene>
    <name evidence="7" type="ORF">FHU40_000908</name>
</gene>
<sequence>MKAQSRRSRLMAMATALSVAGVLALSACGASDDESSQSTKKALVISLDSAVDVMDPQQWRTPASMVTSGSLVEQVIEQGYSKTGGVQVGGTDFNEALAEKWEYSKDGKTLTITLRDDLTFADGSPLTADDVVWSYQRGLEMATAYTKVLYPMVGLTKDSFIAVDPGTVEVTSEFGTPLLDKMLAMQPFGIFSKKAGEEHATSDDPWAGEWFRENNNSSGPYTVGAFDKTTSVQLTPNAKYYDQDKIANGGVTIQFISDPSQRALLLRNGEIDLAGGLPLDQVAELSKVDGLSVVSEASNRLEYLGLNTGKAPFDDKRVRRAISLALPYQTFVDEVLYGYADPASGLVSQSMETHAADSAAAFKTDLAEAEKLLAEAGVQGFSTTLSYKQSSAVEARAAVYIQSALKDLGIDVQVKPLPDAEFTQRTVARDLEMYLNNFLAWGADPFYQMASLAGSGAGTNFTNYANPALDKLLQQGFRSMEQADRDAISAEAQALLIEEMPTIPLWNPKWTYVVRDGVTGLTKDNTEQLRLQYLSKS</sequence>
<dbReference type="SUPFAM" id="SSF53850">
    <property type="entry name" value="Periplasmic binding protein-like II"/>
    <property type="match status" value="1"/>
</dbReference>
<dbReference type="PANTHER" id="PTHR30290">
    <property type="entry name" value="PERIPLASMIC BINDING COMPONENT OF ABC TRANSPORTER"/>
    <property type="match status" value="1"/>
</dbReference>
<evidence type="ECO:0000259" key="6">
    <source>
        <dbReference type="Pfam" id="PF00496"/>
    </source>
</evidence>
<evidence type="ECO:0000313" key="7">
    <source>
        <dbReference type="EMBL" id="MBB3041107.1"/>
    </source>
</evidence>
<feature type="chain" id="PRO_5039060522" evidence="5">
    <location>
        <begin position="30"/>
        <end position="537"/>
    </location>
</feature>
<dbReference type="Pfam" id="PF00496">
    <property type="entry name" value="SBP_bac_5"/>
    <property type="match status" value="1"/>
</dbReference>
<evidence type="ECO:0000256" key="3">
    <source>
        <dbReference type="ARBA" id="ARBA00022448"/>
    </source>
</evidence>
<keyword evidence="3" id="KW-0813">Transport</keyword>
<dbReference type="RefSeq" id="WP_183591045.1">
    <property type="nucleotide sequence ID" value="NZ_JACHWR010000001.1"/>
</dbReference>
<feature type="signal peptide" evidence="5">
    <location>
        <begin position="1"/>
        <end position="29"/>
    </location>
</feature>
<dbReference type="PANTHER" id="PTHR30290:SF10">
    <property type="entry name" value="PERIPLASMIC OLIGOPEPTIDE-BINDING PROTEIN-RELATED"/>
    <property type="match status" value="1"/>
</dbReference>
<reference evidence="7 8" key="1">
    <citation type="submission" date="2020-08" db="EMBL/GenBank/DDBJ databases">
        <title>Sequencing the genomes of 1000 actinobacteria strains.</title>
        <authorList>
            <person name="Klenk H.-P."/>
        </authorList>
    </citation>
    <scope>NUCLEOTIDE SEQUENCE [LARGE SCALE GENOMIC DNA]</scope>
    <source>
        <strain evidence="7 8">DSM 105498</strain>
    </source>
</reference>
<dbReference type="InterPro" id="IPR039424">
    <property type="entry name" value="SBP_5"/>
</dbReference>
<dbReference type="PIRSF" id="PIRSF002741">
    <property type="entry name" value="MppA"/>
    <property type="match status" value="1"/>
</dbReference>
<dbReference type="GO" id="GO:1904680">
    <property type="term" value="F:peptide transmembrane transporter activity"/>
    <property type="evidence" value="ECO:0007669"/>
    <property type="project" value="TreeGrafter"/>
</dbReference>
<dbReference type="Proteomes" id="UP000589626">
    <property type="component" value="Unassembled WGS sequence"/>
</dbReference>
<evidence type="ECO:0000256" key="5">
    <source>
        <dbReference type="SAM" id="SignalP"/>
    </source>
</evidence>
<dbReference type="GO" id="GO:0043190">
    <property type="term" value="C:ATP-binding cassette (ABC) transporter complex"/>
    <property type="evidence" value="ECO:0007669"/>
    <property type="project" value="InterPro"/>
</dbReference>
<dbReference type="AlphaFoldDB" id="A0A7W4VSQ0"/>
<evidence type="ECO:0000256" key="1">
    <source>
        <dbReference type="ARBA" id="ARBA00004196"/>
    </source>
</evidence>